<dbReference type="AlphaFoldDB" id="A0A6C0LI65"/>
<proteinExistence type="predicted"/>
<organism evidence="1">
    <name type="scientific">viral metagenome</name>
    <dbReference type="NCBI Taxonomy" id="1070528"/>
    <lineage>
        <taxon>unclassified sequences</taxon>
        <taxon>metagenomes</taxon>
        <taxon>organismal metagenomes</taxon>
    </lineage>
</organism>
<name>A0A6C0LI65_9ZZZZ</name>
<protein>
    <submittedName>
        <fullName evidence="1">Uncharacterized protein</fullName>
    </submittedName>
</protein>
<evidence type="ECO:0000313" key="1">
    <source>
        <dbReference type="EMBL" id="QHU30629.1"/>
    </source>
</evidence>
<sequence length="234" mass="23940">MATQDTSEFGKLTLKTVVTNFVDAGINLDAGGTAGDLVLSANNGDSQSFAKTNVTFHHDSTPTLTFSTNTQIKGIANPSANSDVATKEYVDNNAGGGGGPALMVLSGNNLATANINGTTAWVTGELMAGFVIRNTTSDAIDTLPTAALMIAALPNAQVGTNINLTIHKTGTHKVTFASNTTGGADGIFAVGGTAQAQSTIPVVLNNLRSTTVKIVVRNITPGALLCEMVMLSDR</sequence>
<accession>A0A6C0LI65</accession>
<dbReference type="EMBL" id="MN740510">
    <property type="protein sequence ID" value="QHU30629.1"/>
    <property type="molecule type" value="Genomic_DNA"/>
</dbReference>
<reference evidence="1" key="1">
    <citation type="journal article" date="2020" name="Nature">
        <title>Giant virus diversity and host interactions through global metagenomics.</title>
        <authorList>
            <person name="Schulz F."/>
            <person name="Roux S."/>
            <person name="Paez-Espino D."/>
            <person name="Jungbluth S."/>
            <person name="Walsh D.A."/>
            <person name="Denef V.J."/>
            <person name="McMahon K.D."/>
            <person name="Konstantinidis K.T."/>
            <person name="Eloe-Fadrosh E.A."/>
            <person name="Kyrpides N.C."/>
            <person name="Woyke T."/>
        </authorList>
    </citation>
    <scope>NUCLEOTIDE SEQUENCE</scope>
    <source>
        <strain evidence="1">GVMAG-M-3300027833-19</strain>
    </source>
</reference>